<dbReference type="InterPro" id="IPR000008">
    <property type="entry name" value="C2_dom"/>
</dbReference>
<dbReference type="AlphaFoldDB" id="A0A8J2RYI0"/>
<evidence type="ECO:0000256" key="3">
    <source>
        <dbReference type="ARBA" id="ARBA00022859"/>
    </source>
</evidence>
<keyword evidence="2" id="KW-0399">Innate immunity</keyword>
<dbReference type="Pfam" id="PF02845">
    <property type="entry name" value="CUE"/>
    <property type="match status" value="1"/>
</dbReference>
<keyword evidence="9" id="KW-1185">Reference proteome</keyword>
<evidence type="ECO:0000256" key="5">
    <source>
        <dbReference type="ARBA" id="ARBA00023198"/>
    </source>
</evidence>
<evidence type="ECO:0000259" key="7">
    <source>
        <dbReference type="PROSITE" id="PS51140"/>
    </source>
</evidence>
<proteinExistence type="inferred from homology"/>
<gene>
    <name evidence="8" type="ORF">DGAL_LOCUS12575</name>
</gene>
<dbReference type="OrthoDB" id="9942608at2759"/>
<evidence type="ECO:0008006" key="10">
    <source>
        <dbReference type="Google" id="ProtNLM"/>
    </source>
</evidence>
<name>A0A8J2RYI0_9CRUS</name>
<protein>
    <recommendedName>
        <fullName evidence="10">Toll-interacting protein</fullName>
    </recommendedName>
</protein>
<keyword evidence="3" id="KW-0391">Immunity</keyword>
<organism evidence="8 9">
    <name type="scientific">Daphnia galeata</name>
    <dbReference type="NCBI Taxonomy" id="27404"/>
    <lineage>
        <taxon>Eukaryota</taxon>
        <taxon>Metazoa</taxon>
        <taxon>Ecdysozoa</taxon>
        <taxon>Arthropoda</taxon>
        <taxon>Crustacea</taxon>
        <taxon>Branchiopoda</taxon>
        <taxon>Diplostraca</taxon>
        <taxon>Cladocera</taxon>
        <taxon>Anomopoda</taxon>
        <taxon>Daphniidae</taxon>
        <taxon>Daphnia</taxon>
    </lineage>
</organism>
<comment type="similarity">
    <text evidence="1">Belongs to the tollip family.</text>
</comment>
<keyword evidence="5" id="KW-0395">Inflammatory response</keyword>
<dbReference type="InterPro" id="IPR035892">
    <property type="entry name" value="C2_domain_sf"/>
</dbReference>
<evidence type="ECO:0000256" key="1">
    <source>
        <dbReference type="ARBA" id="ARBA00009278"/>
    </source>
</evidence>
<keyword evidence="4" id="KW-0072">Autophagy</keyword>
<dbReference type="GO" id="GO:0006511">
    <property type="term" value="P:ubiquitin-dependent protein catabolic process"/>
    <property type="evidence" value="ECO:0007669"/>
    <property type="project" value="TreeGrafter"/>
</dbReference>
<dbReference type="GO" id="GO:0043130">
    <property type="term" value="F:ubiquitin binding"/>
    <property type="evidence" value="ECO:0007669"/>
    <property type="project" value="InterPro"/>
</dbReference>
<feature type="domain" description="CUE" evidence="7">
    <location>
        <begin position="276"/>
        <end position="319"/>
    </location>
</feature>
<feature type="domain" description="C2" evidence="6">
    <location>
        <begin position="59"/>
        <end position="175"/>
    </location>
</feature>
<accession>A0A8J2RYI0</accession>
<sequence length="394" mass="43678">MASAGSGVPSKSNAGQSSYRERTAVLGNLPDDFLRPDNLLGSSPSHQERIDRELAIQLHQQQRVANIQYVNQSYAGQLIITIVEASFVKNYGVTRMDPYVRVRIGHTIYETPACPSGGRTPRWNKRIQCYLPTGVKSISLEVYDECALTMDELIAYGQIPIPEIVFRGESADQWLQLSGKQGEHKEGSIHMIFTLLPIAAPQLIAPGTMGFAMAPAYGGYPLVNSTVVPIGQAPMMVVPGYAPSCVQMPVYNAANPATGMVTPQGNPPVASHPKPLTQEEVKEIMSMFPTLDPQVVQSVIDACDGRREAIVDSLLQISEQLIHFVQLCFLFAKEISIFNFSQWLVIYLIEKAKFQLIFVYCHTIIIYCHHCTIGFTQITQRFYDSSIVTLPFYG</sequence>
<dbReference type="SUPFAM" id="SSF49562">
    <property type="entry name" value="C2 domain (Calcium/lipid-binding domain, CaLB)"/>
    <property type="match status" value="1"/>
</dbReference>
<dbReference type="GO" id="GO:0005737">
    <property type="term" value="C:cytoplasm"/>
    <property type="evidence" value="ECO:0007669"/>
    <property type="project" value="TreeGrafter"/>
</dbReference>
<dbReference type="SMART" id="SM00546">
    <property type="entry name" value="CUE"/>
    <property type="match status" value="1"/>
</dbReference>
<dbReference type="SMART" id="SM00239">
    <property type="entry name" value="C2"/>
    <property type="match status" value="1"/>
</dbReference>
<dbReference type="InterPro" id="IPR009060">
    <property type="entry name" value="UBA-like_sf"/>
</dbReference>
<dbReference type="PROSITE" id="PS50004">
    <property type="entry name" value="C2"/>
    <property type="match status" value="1"/>
</dbReference>
<evidence type="ECO:0000256" key="4">
    <source>
        <dbReference type="ARBA" id="ARBA00023006"/>
    </source>
</evidence>
<comment type="caution">
    <text evidence="8">The sequence shown here is derived from an EMBL/GenBank/DDBJ whole genome shotgun (WGS) entry which is preliminary data.</text>
</comment>
<dbReference type="PROSITE" id="PS51140">
    <property type="entry name" value="CUE"/>
    <property type="match status" value="1"/>
</dbReference>
<dbReference type="PANTHER" id="PTHR16461:SF5">
    <property type="entry name" value="TOLL-INTERACTING PROTEIN"/>
    <property type="match status" value="1"/>
</dbReference>
<dbReference type="Gene3D" id="1.10.8.10">
    <property type="entry name" value="DNA helicase RuvA subunit, C-terminal domain"/>
    <property type="match status" value="1"/>
</dbReference>
<evidence type="ECO:0000256" key="2">
    <source>
        <dbReference type="ARBA" id="ARBA00022588"/>
    </source>
</evidence>
<dbReference type="GO" id="GO:0031624">
    <property type="term" value="F:ubiquitin conjugating enzyme binding"/>
    <property type="evidence" value="ECO:0007669"/>
    <property type="project" value="TreeGrafter"/>
</dbReference>
<dbReference type="GO" id="GO:0045087">
    <property type="term" value="P:innate immune response"/>
    <property type="evidence" value="ECO:0007669"/>
    <property type="project" value="UniProtKB-KW"/>
</dbReference>
<evidence type="ECO:0000259" key="6">
    <source>
        <dbReference type="PROSITE" id="PS50004"/>
    </source>
</evidence>
<dbReference type="InterPro" id="IPR003892">
    <property type="entry name" value="CUE"/>
</dbReference>
<dbReference type="PANTHER" id="PTHR16461">
    <property type="entry name" value="TOLL-INTERACTING PROTEIN"/>
    <property type="match status" value="1"/>
</dbReference>
<evidence type="ECO:0000313" key="9">
    <source>
        <dbReference type="Proteomes" id="UP000789390"/>
    </source>
</evidence>
<dbReference type="SUPFAM" id="SSF46934">
    <property type="entry name" value="UBA-like"/>
    <property type="match status" value="1"/>
</dbReference>
<dbReference type="FunFam" id="2.60.40.150:FF:000214">
    <property type="entry name" value="Toll-interacting protein"/>
    <property type="match status" value="1"/>
</dbReference>
<dbReference type="GO" id="GO:0006914">
    <property type="term" value="P:autophagy"/>
    <property type="evidence" value="ECO:0007669"/>
    <property type="project" value="UniProtKB-KW"/>
</dbReference>
<dbReference type="EMBL" id="CAKKLH010000290">
    <property type="protein sequence ID" value="CAH0109113.1"/>
    <property type="molecule type" value="Genomic_DNA"/>
</dbReference>
<dbReference type="Gene3D" id="2.60.40.150">
    <property type="entry name" value="C2 domain"/>
    <property type="match status" value="1"/>
</dbReference>
<reference evidence="8" key="1">
    <citation type="submission" date="2021-11" db="EMBL/GenBank/DDBJ databases">
        <authorList>
            <person name="Schell T."/>
        </authorList>
    </citation>
    <scope>NUCLEOTIDE SEQUENCE</scope>
    <source>
        <strain evidence="8">M5</strain>
    </source>
</reference>
<evidence type="ECO:0000313" key="8">
    <source>
        <dbReference type="EMBL" id="CAH0109113.1"/>
    </source>
</evidence>
<dbReference type="Proteomes" id="UP000789390">
    <property type="component" value="Unassembled WGS sequence"/>
</dbReference>
<dbReference type="Pfam" id="PF00168">
    <property type="entry name" value="C2"/>
    <property type="match status" value="1"/>
</dbReference>